<evidence type="ECO:0000259" key="1">
    <source>
        <dbReference type="Pfam" id="PF00144"/>
    </source>
</evidence>
<sequence length="391" mass="42875">MYSTRRELIQIGVAGVLMPTVAFATGTEEKGDAFERWRREFEASVPARMEAAKVVGASFAITSKRNPVRYASSFGFADLKANRKMTPQTPIHLASVSKLFTASALVQLFERHGYDLHADLNEFIDFPVKNPNHPRLAITAHQLITHTSSISDEGYGDYSVEGDPTQSLSSFLKSYLVKGGSAYSPKTSFLKAKPGTKWDYSNVGAALAGYLVEAISKKDFASYVAENILTPLRITNAHWYLREFSPNVLAKPYRFENGEYVELSQEGYPDVPAGMLRCSVTDLAKAIQAMLGQHRDGTPILSKATAREMLRRQVDRKIYPYQGLGWTEEETSKRKVVGHTGSDNGASNIVALTGDNSQAVIVLMNIDGTDETSAFRASITEDLLAGAKLAG</sequence>
<evidence type="ECO:0000313" key="2">
    <source>
        <dbReference type="EMBL" id="MDO6124621.1"/>
    </source>
</evidence>
<dbReference type="EMBL" id="WHSC02000014">
    <property type="protein sequence ID" value="MDO6124621.1"/>
    <property type="molecule type" value="Genomic_DNA"/>
</dbReference>
<evidence type="ECO:0000313" key="3">
    <source>
        <dbReference type="Proteomes" id="UP001177080"/>
    </source>
</evidence>
<dbReference type="Proteomes" id="UP001177080">
    <property type="component" value="Unassembled WGS sequence"/>
</dbReference>
<dbReference type="Pfam" id="PF00144">
    <property type="entry name" value="Beta-lactamase"/>
    <property type="match status" value="1"/>
</dbReference>
<reference evidence="2" key="1">
    <citation type="submission" date="2022-04" db="EMBL/GenBank/DDBJ databases">
        <title>Shinella lacus sp. nov., a novel member of the genus Shinella from water.</title>
        <authorList>
            <person name="Deng Y."/>
        </authorList>
    </citation>
    <scope>NUCLEOTIDE SEQUENCE</scope>
    <source>
        <strain evidence="2">JCM 31239</strain>
    </source>
</reference>
<comment type="caution">
    <text evidence="2">The sequence shown here is derived from an EMBL/GenBank/DDBJ whole genome shotgun (WGS) entry which is preliminary data.</text>
</comment>
<gene>
    <name evidence="2" type="ORF">GB928_025900</name>
</gene>
<dbReference type="InterPro" id="IPR050491">
    <property type="entry name" value="AmpC-like"/>
</dbReference>
<dbReference type="InterPro" id="IPR001466">
    <property type="entry name" value="Beta-lactam-related"/>
</dbReference>
<dbReference type="PANTHER" id="PTHR46825">
    <property type="entry name" value="D-ALANYL-D-ALANINE-CARBOXYPEPTIDASE/ENDOPEPTIDASE AMPH"/>
    <property type="match status" value="1"/>
</dbReference>
<keyword evidence="3" id="KW-1185">Reference proteome</keyword>
<proteinExistence type="predicted"/>
<dbReference type="RefSeq" id="WP_244763939.1">
    <property type="nucleotide sequence ID" value="NZ_JALJCJ010000010.1"/>
</dbReference>
<name>A0ABT8XLK2_9HYPH</name>
<dbReference type="SUPFAM" id="SSF56601">
    <property type="entry name" value="beta-lactamase/transpeptidase-like"/>
    <property type="match status" value="1"/>
</dbReference>
<accession>A0ABT8XLK2</accession>
<organism evidence="2 3">
    <name type="scientific">Shinella curvata</name>
    <dbReference type="NCBI Taxonomy" id="1817964"/>
    <lineage>
        <taxon>Bacteria</taxon>
        <taxon>Pseudomonadati</taxon>
        <taxon>Pseudomonadota</taxon>
        <taxon>Alphaproteobacteria</taxon>
        <taxon>Hyphomicrobiales</taxon>
        <taxon>Rhizobiaceae</taxon>
        <taxon>Shinella</taxon>
    </lineage>
</organism>
<feature type="domain" description="Beta-lactamase-related" evidence="1">
    <location>
        <begin position="43"/>
        <end position="374"/>
    </location>
</feature>
<dbReference type="Gene3D" id="3.40.710.10">
    <property type="entry name" value="DD-peptidase/beta-lactamase superfamily"/>
    <property type="match status" value="1"/>
</dbReference>
<dbReference type="PANTHER" id="PTHR46825:SF9">
    <property type="entry name" value="BETA-LACTAMASE-RELATED DOMAIN-CONTAINING PROTEIN"/>
    <property type="match status" value="1"/>
</dbReference>
<protein>
    <submittedName>
        <fullName evidence="2">Beta-lactamase family protein</fullName>
    </submittedName>
</protein>
<dbReference type="InterPro" id="IPR012338">
    <property type="entry name" value="Beta-lactam/transpept-like"/>
</dbReference>